<dbReference type="PANTHER" id="PTHR11795:SF447">
    <property type="entry name" value="ABC TRANSPORTER PERMEASE PROTEIN"/>
    <property type="match status" value="1"/>
</dbReference>
<evidence type="ECO:0000256" key="7">
    <source>
        <dbReference type="ARBA" id="ARBA00023136"/>
    </source>
</evidence>
<feature type="transmembrane region" description="Helical" evidence="9">
    <location>
        <begin position="91"/>
        <end position="114"/>
    </location>
</feature>
<keyword evidence="2" id="KW-0813">Transport</keyword>
<gene>
    <name evidence="10" type="ORF">I4I81_10910</name>
</gene>
<comment type="subcellular location">
    <subcellularLocation>
        <location evidence="1">Cell membrane</location>
        <topology evidence="1">Multi-pass membrane protein</topology>
    </subcellularLocation>
</comment>
<proteinExistence type="inferred from homology"/>
<sequence>MDVLLQQIANALVLGGAYVLVALGLFLIFSVLDIPNFAHGEMYAAGAYLQYLFAVQLGLPFVVALAAAIVLTALLGMALERSVFRRFQGVGLFPVLIASLALGIVLQQVIALVWGTNPVTVPAPVEGVTALGPVLISNYRLVVVGVVLVAAAAMAWLVYRSAFGKQLRALAQNRSLAELAGVRVGRVGTITFGIGSGLAGLAGGLLAAAGPMNPYMGFHPMLVAFVVLVVMGGGGRLSAAVAGGLAVAVIETLTAGYLSNALRLAVVFVALVVFLVWRPEGAVRQVSAERARL</sequence>
<dbReference type="Pfam" id="PF02653">
    <property type="entry name" value="BPD_transp_2"/>
    <property type="match status" value="1"/>
</dbReference>
<dbReference type="InterPro" id="IPR001851">
    <property type="entry name" value="ABC_transp_permease"/>
</dbReference>
<feature type="transmembrane region" description="Helical" evidence="9">
    <location>
        <begin position="141"/>
        <end position="163"/>
    </location>
</feature>
<feature type="transmembrane region" description="Helical" evidence="9">
    <location>
        <begin position="12"/>
        <end position="32"/>
    </location>
</feature>
<dbReference type="EMBL" id="JADQDK010000001">
    <property type="protein sequence ID" value="MBW0134766.1"/>
    <property type="molecule type" value="Genomic_DNA"/>
</dbReference>
<keyword evidence="11" id="KW-1185">Reference proteome</keyword>
<evidence type="ECO:0000256" key="6">
    <source>
        <dbReference type="ARBA" id="ARBA00022989"/>
    </source>
</evidence>
<feature type="transmembrane region" description="Helical" evidence="9">
    <location>
        <begin position="52"/>
        <end position="79"/>
    </location>
</feature>
<keyword evidence="4 9" id="KW-0812">Transmembrane</keyword>
<evidence type="ECO:0000256" key="3">
    <source>
        <dbReference type="ARBA" id="ARBA00022475"/>
    </source>
</evidence>
<comment type="caution">
    <text evidence="10">The sequence shown here is derived from an EMBL/GenBank/DDBJ whole genome shotgun (WGS) entry which is preliminary data.</text>
</comment>
<keyword evidence="3" id="KW-1003">Cell membrane</keyword>
<evidence type="ECO:0000313" key="10">
    <source>
        <dbReference type="EMBL" id="MBW0134766.1"/>
    </source>
</evidence>
<evidence type="ECO:0000313" key="11">
    <source>
        <dbReference type="Proteomes" id="UP000694287"/>
    </source>
</evidence>
<feature type="transmembrane region" description="Helical" evidence="9">
    <location>
        <begin position="257"/>
        <end position="277"/>
    </location>
</feature>
<dbReference type="InterPro" id="IPR052157">
    <property type="entry name" value="BCAA_transport_permease"/>
</dbReference>
<accession>A0ABS6UR80</accession>
<evidence type="ECO:0000256" key="9">
    <source>
        <dbReference type="SAM" id="Phobius"/>
    </source>
</evidence>
<keyword evidence="6 9" id="KW-1133">Transmembrane helix</keyword>
<keyword evidence="7 9" id="KW-0472">Membrane</keyword>
<dbReference type="CDD" id="cd06582">
    <property type="entry name" value="TM_PBP1_LivH_like"/>
    <property type="match status" value="1"/>
</dbReference>
<feature type="transmembrane region" description="Helical" evidence="9">
    <location>
        <begin position="221"/>
        <end position="250"/>
    </location>
</feature>
<keyword evidence="5" id="KW-0029">Amino-acid transport</keyword>
<protein>
    <submittedName>
        <fullName evidence="10">Branched-chain amino acid ABC transporter permease</fullName>
    </submittedName>
</protein>
<name>A0ABS6UR80_9PSEU</name>
<dbReference type="Proteomes" id="UP000694287">
    <property type="component" value="Unassembled WGS sequence"/>
</dbReference>
<dbReference type="PANTHER" id="PTHR11795">
    <property type="entry name" value="BRANCHED-CHAIN AMINO ACID TRANSPORT SYSTEM PERMEASE PROTEIN LIVH"/>
    <property type="match status" value="1"/>
</dbReference>
<feature type="transmembrane region" description="Helical" evidence="9">
    <location>
        <begin position="184"/>
        <end position="209"/>
    </location>
</feature>
<evidence type="ECO:0000256" key="5">
    <source>
        <dbReference type="ARBA" id="ARBA00022970"/>
    </source>
</evidence>
<dbReference type="RefSeq" id="WP_218605394.1">
    <property type="nucleotide sequence ID" value="NZ_JADQDJ010000344.1"/>
</dbReference>
<comment type="similarity">
    <text evidence="8">Belongs to the binding-protein-dependent transport system permease family. LivHM subfamily.</text>
</comment>
<organism evidence="10 11">
    <name type="scientific">Pseudonocardia abyssalis</name>
    <dbReference type="NCBI Taxonomy" id="2792008"/>
    <lineage>
        <taxon>Bacteria</taxon>
        <taxon>Bacillati</taxon>
        <taxon>Actinomycetota</taxon>
        <taxon>Actinomycetes</taxon>
        <taxon>Pseudonocardiales</taxon>
        <taxon>Pseudonocardiaceae</taxon>
        <taxon>Pseudonocardia</taxon>
    </lineage>
</organism>
<evidence type="ECO:0000256" key="2">
    <source>
        <dbReference type="ARBA" id="ARBA00022448"/>
    </source>
</evidence>
<evidence type="ECO:0000256" key="8">
    <source>
        <dbReference type="ARBA" id="ARBA00037998"/>
    </source>
</evidence>
<reference evidence="10 11" key="1">
    <citation type="submission" date="2020-11" db="EMBL/GenBank/DDBJ databases">
        <title>Pseudonocardia abyssalis sp. nov. and Pseudonocardia oceani sp. nov., description and phylogenomic analysis of two novel actinomycetes isolated from the deep Southern Ocean.</title>
        <authorList>
            <person name="Parra J."/>
        </authorList>
    </citation>
    <scope>NUCLEOTIDE SEQUENCE [LARGE SCALE GENOMIC DNA]</scope>
    <source>
        <strain evidence="10 11">KRD-168</strain>
    </source>
</reference>
<evidence type="ECO:0000256" key="1">
    <source>
        <dbReference type="ARBA" id="ARBA00004651"/>
    </source>
</evidence>
<evidence type="ECO:0000256" key="4">
    <source>
        <dbReference type="ARBA" id="ARBA00022692"/>
    </source>
</evidence>